<name>A0A194VSC5_CYTMA</name>
<proteinExistence type="predicted"/>
<gene>
    <name evidence="1" type="ORF">VM1G_11425</name>
</gene>
<accession>A0A194VSC5</accession>
<sequence length="85" mass="9715">MAQCVSGLTARRDADTARHIGAMRVETSAIRRNQYKNQSVLQQDLADLDSKLQTMFQEVKEIGKRIVTYPRNKCSQQVKLETKDC</sequence>
<dbReference type="Proteomes" id="UP000078559">
    <property type="component" value="Chromosome 2"/>
</dbReference>
<evidence type="ECO:0000313" key="1">
    <source>
        <dbReference type="EMBL" id="KUI66715.1"/>
    </source>
</evidence>
<reference evidence="1" key="1">
    <citation type="submission" date="2014-12" db="EMBL/GenBank/DDBJ databases">
        <title>Genome Sequence of Valsa Canker Pathogens Uncovers a Specific Adaption of Colonization on Woody Bark.</title>
        <authorList>
            <person name="Yin Z."/>
            <person name="Liu H."/>
            <person name="Gao X."/>
            <person name="Li Z."/>
            <person name="Song N."/>
            <person name="Ke X."/>
            <person name="Dai Q."/>
            <person name="Wu Y."/>
            <person name="Sun Y."/>
            <person name="Xu J.-R."/>
            <person name="Kang Z.K."/>
            <person name="Wang L."/>
            <person name="Huang L."/>
        </authorList>
    </citation>
    <scope>NUCLEOTIDE SEQUENCE [LARGE SCALE GENOMIC DNA]</scope>
    <source>
        <strain evidence="1">03-8</strain>
    </source>
</reference>
<protein>
    <submittedName>
        <fullName evidence="1">Uncharacterized protein</fullName>
    </submittedName>
</protein>
<dbReference type="EMBL" id="CM003099">
    <property type="protein sequence ID" value="KUI66715.1"/>
    <property type="molecule type" value="Genomic_DNA"/>
</dbReference>
<organism evidence="1 2">
    <name type="scientific">Cytospora mali</name>
    <name type="common">Apple Valsa canker fungus</name>
    <name type="synonym">Valsa mali</name>
    <dbReference type="NCBI Taxonomy" id="578113"/>
    <lineage>
        <taxon>Eukaryota</taxon>
        <taxon>Fungi</taxon>
        <taxon>Dikarya</taxon>
        <taxon>Ascomycota</taxon>
        <taxon>Pezizomycotina</taxon>
        <taxon>Sordariomycetes</taxon>
        <taxon>Sordariomycetidae</taxon>
        <taxon>Diaporthales</taxon>
        <taxon>Cytosporaceae</taxon>
        <taxon>Cytospora</taxon>
    </lineage>
</organism>
<dbReference type="AlphaFoldDB" id="A0A194VSC5"/>
<evidence type="ECO:0000313" key="2">
    <source>
        <dbReference type="Proteomes" id="UP000078559"/>
    </source>
</evidence>
<keyword evidence="2" id="KW-1185">Reference proteome</keyword>